<name>A0AA90NV00_9BACI</name>
<protein>
    <submittedName>
        <fullName evidence="1">Sporulation inhibitor of replication protein SirA</fullName>
    </submittedName>
</protein>
<dbReference type="Pfam" id="PF10747">
    <property type="entry name" value="SirA"/>
    <property type="match status" value="1"/>
</dbReference>
<evidence type="ECO:0000313" key="2">
    <source>
        <dbReference type="Proteomes" id="UP001178277"/>
    </source>
</evidence>
<dbReference type="Proteomes" id="UP001178277">
    <property type="component" value="Unassembled WGS sequence"/>
</dbReference>
<evidence type="ECO:0000313" key="1">
    <source>
        <dbReference type="EMBL" id="MDP1420234.1"/>
    </source>
</evidence>
<reference evidence="1" key="1">
    <citation type="submission" date="2023-07" db="EMBL/GenBank/DDBJ databases">
        <title>Murine gut Bacillus species.</title>
        <authorList>
            <person name="Gutman E."/>
            <person name="Hashuel R."/>
            <person name="Litvak Y."/>
        </authorList>
    </citation>
    <scope>NUCLEOTIDE SEQUENCE</scope>
    <source>
        <strain evidence="1">RU283</strain>
    </source>
</reference>
<dbReference type="Gene3D" id="3.30.310.250">
    <property type="entry name" value="Sporulation inhibitor of replication protein SirA"/>
    <property type="match status" value="1"/>
</dbReference>
<accession>A0AA90NV00</accession>
<dbReference type="EMBL" id="JAUUTP010000020">
    <property type="protein sequence ID" value="MDP1420234.1"/>
    <property type="molecule type" value="Genomic_DNA"/>
</dbReference>
<organism evidence="1 2">
    <name type="scientific">Peribacillus simplex</name>
    <dbReference type="NCBI Taxonomy" id="1478"/>
    <lineage>
        <taxon>Bacteria</taxon>
        <taxon>Bacillati</taxon>
        <taxon>Bacillota</taxon>
        <taxon>Bacilli</taxon>
        <taxon>Bacillales</taxon>
        <taxon>Bacillaceae</taxon>
        <taxon>Peribacillus</taxon>
    </lineage>
</organism>
<sequence length="146" mass="17598">MRTYQIYLIEDEFAHHYYGREKLFFNLFLEYIQARGRLKSILQKQIEYVTKTVPIIQLQLAIEQRLQKKMNYWTQNGKYYLEKTNGSSKAVLIIQNESITLEAEGDYEAETAFFESIRKYEASFLAIDFEHEKYGWLKPIKERKFV</sequence>
<dbReference type="InterPro" id="IPR038449">
    <property type="entry name" value="SirA_sf"/>
</dbReference>
<dbReference type="AlphaFoldDB" id="A0AA90NV00"/>
<comment type="caution">
    <text evidence="1">The sequence shown here is derived from an EMBL/GenBank/DDBJ whole genome shotgun (WGS) entry which is preliminary data.</text>
</comment>
<gene>
    <name evidence="1" type="primary">sirA</name>
    <name evidence="1" type="ORF">Q8G35_18035</name>
</gene>
<proteinExistence type="predicted"/>
<dbReference type="RefSeq" id="WP_305161419.1">
    <property type="nucleotide sequence ID" value="NZ_JAUUTP010000020.1"/>
</dbReference>
<dbReference type="InterPro" id="IPR019683">
    <property type="entry name" value="SirA"/>
</dbReference>